<evidence type="ECO:0000313" key="4">
    <source>
        <dbReference type="Proteomes" id="UP000315252"/>
    </source>
</evidence>
<evidence type="ECO:0000259" key="2">
    <source>
        <dbReference type="PROSITE" id="PS51724"/>
    </source>
</evidence>
<dbReference type="Gene3D" id="3.30.70.1070">
    <property type="entry name" value="Sporulation related repeat"/>
    <property type="match status" value="1"/>
</dbReference>
<dbReference type="OrthoDB" id="7828921at2"/>
<dbReference type="Pfam" id="PF05036">
    <property type="entry name" value="SPOR"/>
    <property type="match status" value="1"/>
</dbReference>
<feature type="domain" description="SPOR" evidence="2">
    <location>
        <begin position="565"/>
        <end position="650"/>
    </location>
</feature>
<dbReference type="SUPFAM" id="SSF52540">
    <property type="entry name" value="P-loop containing nucleoside triphosphate hydrolases"/>
    <property type="match status" value="1"/>
</dbReference>
<dbReference type="InterPro" id="IPR049945">
    <property type="entry name" value="AAA_22"/>
</dbReference>
<dbReference type="InterPro" id="IPR027417">
    <property type="entry name" value="P-loop_NTPase"/>
</dbReference>
<protein>
    <submittedName>
        <fullName evidence="3">AAA family ATPase</fullName>
    </submittedName>
</protein>
<name>A0A545TQC7_9PROT</name>
<feature type="region of interest" description="Disordered" evidence="1">
    <location>
        <begin position="282"/>
        <end position="301"/>
    </location>
</feature>
<feature type="region of interest" description="Disordered" evidence="1">
    <location>
        <begin position="363"/>
        <end position="413"/>
    </location>
</feature>
<dbReference type="PANTHER" id="PTHR35894">
    <property type="entry name" value="GENERAL SECRETION PATHWAY PROTEIN A-RELATED"/>
    <property type="match status" value="1"/>
</dbReference>
<proteinExistence type="predicted"/>
<dbReference type="AlphaFoldDB" id="A0A545TQC7"/>
<dbReference type="InterPro" id="IPR007730">
    <property type="entry name" value="SPOR-like_dom"/>
</dbReference>
<accession>A0A545TQC7</accession>
<dbReference type="PANTHER" id="PTHR35894:SF1">
    <property type="entry name" value="PHOSPHORIBULOKINASE _ URIDINE KINASE FAMILY"/>
    <property type="match status" value="1"/>
</dbReference>
<comment type="caution">
    <text evidence="3">The sequence shown here is derived from an EMBL/GenBank/DDBJ whole genome shotgun (WGS) entry which is preliminary data.</text>
</comment>
<dbReference type="EMBL" id="VHSH01000005">
    <property type="protein sequence ID" value="TQV79321.1"/>
    <property type="molecule type" value="Genomic_DNA"/>
</dbReference>
<dbReference type="SUPFAM" id="SSF110997">
    <property type="entry name" value="Sporulation related repeat"/>
    <property type="match status" value="1"/>
</dbReference>
<reference evidence="3 4" key="1">
    <citation type="submission" date="2019-06" db="EMBL/GenBank/DDBJ databases">
        <title>Whole genome sequence for Rhodospirillaceae sp. R148.</title>
        <authorList>
            <person name="Wang G."/>
        </authorList>
    </citation>
    <scope>NUCLEOTIDE SEQUENCE [LARGE SCALE GENOMIC DNA]</scope>
    <source>
        <strain evidence="3 4">R148</strain>
    </source>
</reference>
<feature type="compositionally biased region" description="Acidic residues" evidence="1">
    <location>
        <begin position="395"/>
        <end position="404"/>
    </location>
</feature>
<dbReference type="GO" id="GO:0016887">
    <property type="term" value="F:ATP hydrolysis activity"/>
    <property type="evidence" value="ECO:0007669"/>
    <property type="project" value="InterPro"/>
</dbReference>
<dbReference type="Gene3D" id="3.40.50.300">
    <property type="entry name" value="P-loop containing nucleotide triphosphate hydrolases"/>
    <property type="match status" value="1"/>
</dbReference>
<dbReference type="PROSITE" id="PS51724">
    <property type="entry name" value="SPOR"/>
    <property type="match status" value="1"/>
</dbReference>
<dbReference type="Proteomes" id="UP000315252">
    <property type="component" value="Unassembled WGS sequence"/>
</dbReference>
<keyword evidence="4" id="KW-1185">Reference proteome</keyword>
<dbReference type="InterPro" id="IPR052026">
    <property type="entry name" value="ExeA_AAA_ATPase_DNA-bind"/>
</dbReference>
<dbReference type="RefSeq" id="WP_142897545.1">
    <property type="nucleotide sequence ID" value="NZ_ML660056.1"/>
</dbReference>
<dbReference type="Pfam" id="PF13401">
    <property type="entry name" value="AAA_22"/>
    <property type="match status" value="1"/>
</dbReference>
<dbReference type="SMART" id="SM00382">
    <property type="entry name" value="AAA"/>
    <property type="match status" value="1"/>
</dbReference>
<dbReference type="InterPro" id="IPR036680">
    <property type="entry name" value="SPOR-like_sf"/>
</dbReference>
<evidence type="ECO:0000256" key="1">
    <source>
        <dbReference type="SAM" id="MobiDB-lite"/>
    </source>
</evidence>
<feature type="region of interest" description="Disordered" evidence="1">
    <location>
        <begin position="306"/>
        <end position="333"/>
    </location>
</feature>
<evidence type="ECO:0000313" key="3">
    <source>
        <dbReference type="EMBL" id="TQV79321.1"/>
    </source>
</evidence>
<dbReference type="InterPro" id="IPR003593">
    <property type="entry name" value="AAA+_ATPase"/>
</dbReference>
<organism evidence="3 4">
    <name type="scientific">Denitrobaculum tricleocarpae</name>
    <dbReference type="NCBI Taxonomy" id="2591009"/>
    <lineage>
        <taxon>Bacteria</taxon>
        <taxon>Pseudomonadati</taxon>
        <taxon>Pseudomonadota</taxon>
        <taxon>Alphaproteobacteria</taxon>
        <taxon>Rhodospirillales</taxon>
        <taxon>Rhodospirillaceae</taxon>
        <taxon>Denitrobaculum</taxon>
    </lineage>
</organism>
<dbReference type="GO" id="GO:0042834">
    <property type="term" value="F:peptidoglycan binding"/>
    <property type="evidence" value="ECO:0007669"/>
    <property type="project" value="InterPro"/>
</dbReference>
<gene>
    <name evidence="3" type="ORF">FKG95_16890</name>
</gene>
<sequence>MYTEYYDLKGSPFRLNPDHRFFYVAEPHKKALAHLRYALNRNEGFVVITGEVGAGKTTLVNRILSELEESRYVTGTIVTSLVQHEDLLPLIAATFGIEPEAENKASLLMGIRTFLEEERALSRRPILFVDEVQNLPESSLEELRMLSNFSLPGESLLQIFLVGQPEFRETLADERMEQLRQRVVTSCHLGALHADDTRSYIYHRLSFANWSGKPEFSDPALEAIHLLSDGVPRRINVICDRLLLHGFLEQLQRIDHEAVAAVARDMMDEGLLTVLAGVPDARTPEESEIASASEVTETPDARILHGESSVNESAIEPLSDSLSDPEPESKADLEPGEAMAAGENGASIAGLSDALTEEGIYIEDAPSDPEVEEKGSQRESSEEELFETLPHSTEETEDHLEDDAVGLSPPRDTVIPRRRPAPLARYGLAASIVLVAVALPAGLLFQVPETLAPQDETLTLARNVVEKESIEQLPEVIAAALTASDDKSLAEEALFQPASDVAAGKSSPETVIPNQLQPGELTTAVAPTATDPGAVERADSGNELLPEPESLLKSVDSARPASQSEPLEDRFLIQLAALRSAEEASQLHQQFEAAFQDLLKGFDLRVHKAEIAGTGYFRVMTEVGADRETMSVACAKIKSTGQDCILVLDTTATDRAVN</sequence>
<dbReference type="CDD" id="cd00009">
    <property type="entry name" value="AAA"/>
    <property type="match status" value="1"/>
</dbReference>